<evidence type="ECO:0000313" key="1">
    <source>
        <dbReference type="EMBL" id="XCM83303.1"/>
    </source>
</evidence>
<dbReference type="AlphaFoldDB" id="A0AAU8K795"/>
<dbReference type="EMBL" id="CP159872">
    <property type="protein sequence ID" value="XCM83303.1"/>
    <property type="molecule type" value="Genomic_DNA"/>
</dbReference>
<accession>A0AAU8K795</accession>
<organism evidence="1">
    <name type="scientific">Kitasatospora camelliae</name>
    <dbReference type="NCBI Taxonomy" id="3156397"/>
    <lineage>
        <taxon>Bacteria</taxon>
        <taxon>Bacillati</taxon>
        <taxon>Actinomycetota</taxon>
        <taxon>Actinomycetes</taxon>
        <taxon>Kitasatosporales</taxon>
        <taxon>Streptomycetaceae</taxon>
        <taxon>Kitasatospora</taxon>
    </lineage>
</organism>
<proteinExistence type="predicted"/>
<gene>
    <name evidence="1" type="ORF">ABWK59_32440</name>
</gene>
<protein>
    <submittedName>
        <fullName evidence="1">Uncharacterized protein</fullName>
    </submittedName>
</protein>
<reference evidence="1" key="1">
    <citation type="submission" date="2024-06" db="EMBL/GenBank/DDBJ databases">
        <title>The genome sequences of Kitasatospora sp. strain HUAS MG31.</title>
        <authorList>
            <person name="Mo P."/>
        </authorList>
    </citation>
    <scope>NUCLEOTIDE SEQUENCE</scope>
    <source>
        <strain evidence="1">HUAS MG31</strain>
    </source>
</reference>
<name>A0AAU8K795_9ACTN</name>
<sequence length="785" mass="84352">MDETQDTPTVAASYPRAQLAKAFTTAVLHPDPAVRRGARERSRGWRDVLAGLADGTLDIGSRTPVRGLPAWVTPRVLRGGFATGSAAAEGPLEPYEREAARAAGLPEQRGALFAYSLTEPGLARLWALLDSGRYAVQVPEEAALLTVAWLVGAGETGAALELVDQLRPFADRLRFTPRPATGPAPDPGMLHRRTVADTALALRRRRPNPAIETQREALAVWHPFGDEVLTHWLETCGEDGRALGREPDADWQRRSAELLARYRELAQAHPYCGKHRNPKQNLGVLLGCLEETAGGRPLDPRRLGLLRQAVTAMVRRRGRPGSDRHTALRQEQARQAALPSHHRLAQLVLRRLTPLPQLTGLVGFDPVLAPVTAAEESETGLPAGAVIPPAIRRVVETALSAPIGTLVERGVVPSAEVLAELVPQLVAVTAGRAYPDPALRTLMTTHHRAFSDRRSLLLLNLERQVRMEELPWVRAVAERRHGAAGAPDALAALRQLGELAVAAFPATVLPNPLIRELGVLARQSGLEVPLVEELAADIFMGTFSPKFASAAAIAAELLEGSLYARYYGIDGAAVWALGASPAAPRSGTGTLRGSGPNRGYDTNRGARFAGMCAVRAGGPTLSRSVAANGRVIEQSQILTTHNLAVLVAVVGIAPEPGWADLAFRSFRTVCRLTARLQDNPRPLPTVKDAAYAWRQMLFHLAQCPEAEQRDLIDHLPEEARRYPAHVAARLEPALAGLRLVAGGGEFTPEGTARVAGLPGPARRFLGWTTGGHWLVPDPFGPPVAS</sequence>
<dbReference type="KEGG" id="kcm:ABWK59_32440"/>
<dbReference type="RefSeq" id="WP_354644238.1">
    <property type="nucleotide sequence ID" value="NZ_CP159872.1"/>
</dbReference>